<dbReference type="PANTHER" id="PTHR33480:SF1">
    <property type="entry name" value="TYR RECOMBINASE DOMAIN-CONTAINING PROTEIN"/>
    <property type="match status" value="1"/>
</dbReference>
<dbReference type="PANTHER" id="PTHR33480">
    <property type="entry name" value="SET DOMAIN-CONTAINING PROTEIN-RELATED"/>
    <property type="match status" value="1"/>
</dbReference>
<dbReference type="AlphaFoldDB" id="A0A8K0GDR2"/>
<protein>
    <submittedName>
        <fullName evidence="1">Uncharacterized protein</fullName>
    </submittedName>
</protein>
<name>A0A8K0GDR2_IGNLU</name>
<dbReference type="Proteomes" id="UP000801492">
    <property type="component" value="Unassembled WGS sequence"/>
</dbReference>
<keyword evidence="2" id="KW-1185">Reference proteome</keyword>
<dbReference type="OrthoDB" id="6747449at2759"/>
<evidence type="ECO:0000313" key="2">
    <source>
        <dbReference type="Proteomes" id="UP000801492"/>
    </source>
</evidence>
<gene>
    <name evidence="1" type="ORF">ILUMI_10322</name>
</gene>
<comment type="caution">
    <text evidence="1">The sequence shown here is derived from an EMBL/GenBank/DDBJ whole genome shotgun (WGS) entry which is preliminary data.</text>
</comment>
<organism evidence="1 2">
    <name type="scientific">Ignelater luminosus</name>
    <name type="common">Cucubano</name>
    <name type="synonym">Pyrophorus luminosus</name>
    <dbReference type="NCBI Taxonomy" id="2038154"/>
    <lineage>
        <taxon>Eukaryota</taxon>
        <taxon>Metazoa</taxon>
        <taxon>Ecdysozoa</taxon>
        <taxon>Arthropoda</taxon>
        <taxon>Hexapoda</taxon>
        <taxon>Insecta</taxon>
        <taxon>Pterygota</taxon>
        <taxon>Neoptera</taxon>
        <taxon>Endopterygota</taxon>
        <taxon>Coleoptera</taxon>
        <taxon>Polyphaga</taxon>
        <taxon>Elateriformia</taxon>
        <taxon>Elateroidea</taxon>
        <taxon>Elateridae</taxon>
        <taxon>Agrypninae</taxon>
        <taxon>Pyrophorini</taxon>
        <taxon>Ignelater</taxon>
    </lineage>
</organism>
<accession>A0A8K0GDR2</accession>
<proteinExistence type="predicted"/>
<reference evidence="1" key="1">
    <citation type="submission" date="2019-08" db="EMBL/GenBank/DDBJ databases">
        <title>The genome of the North American firefly Photinus pyralis.</title>
        <authorList>
            <consortium name="Photinus pyralis genome working group"/>
            <person name="Fallon T.R."/>
            <person name="Sander Lower S.E."/>
            <person name="Weng J.-K."/>
        </authorList>
    </citation>
    <scope>NUCLEOTIDE SEQUENCE</scope>
    <source>
        <strain evidence="1">TRF0915ILg1</strain>
        <tissue evidence="1">Whole body</tissue>
    </source>
</reference>
<dbReference type="EMBL" id="VTPC01005592">
    <property type="protein sequence ID" value="KAF2895859.1"/>
    <property type="molecule type" value="Genomic_DNA"/>
</dbReference>
<sequence>MSGGLRPDPIESEGRDPTIPWICNHGQKKKDITNDLKLFKKYLSQKASELVLKPADPKNDRSTYLTLLETVFCRVILLNRRRPGELQRMYLHTYETSGYKATYEEFNDLISPAEKILLKHFKRVVTRAKRGRGVTFLFTLEVQDHIEQLEKCRENFVSKDNPFLFALPNSSSPIYGYKVLRKHALACSAKNPDALTATRL</sequence>
<evidence type="ECO:0000313" key="1">
    <source>
        <dbReference type="EMBL" id="KAF2895859.1"/>
    </source>
</evidence>